<feature type="region of interest" description="Disordered" evidence="3">
    <location>
        <begin position="428"/>
        <end position="464"/>
    </location>
</feature>
<dbReference type="PANTHER" id="PTHR38340">
    <property type="entry name" value="S-LAYER PROTEIN"/>
    <property type="match status" value="1"/>
</dbReference>
<dbReference type="STRING" id="1560234.SP90_12640"/>
<proteinExistence type="predicted"/>
<dbReference type="Pfam" id="PF00353">
    <property type="entry name" value="HemolysinCabind"/>
    <property type="match status" value="11"/>
</dbReference>
<dbReference type="Proteomes" id="UP000091979">
    <property type="component" value="Unassembled WGS sequence"/>
</dbReference>
<dbReference type="PANTHER" id="PTHR38340:SF1">
    <property type="entry name" value="S-LAYER PROTEIN"/>
    <property type="match status" value="1"/>
</dbReference>
<keyword evidence="2" id="KW-0964">Secreted</keyword>
<feature type="domain" description="Haemolysin-type calcium binding-related" evidence="4">
    <location>
        <begin position="336"/>
        <end position="376"/>
    </location>
</feature>
<dbReference type="EMBL" id="JXMS01000025">
    <property type="protein sequence ID" value="OBQ46375.1"/>
    <property type="molecule type" value="Genomic_DNA"/>
</dbReference>
<protein>
    <recommendedName>
        <fullName evidence="4">Haemolysin-type calcium binding-related domain-containing protein</fullName>
    </recommendedName>
</protein>
<comment type="subcellular location">
    <subcellularLocation>
        <location evidence="1">Secreted</location>
    </subcellularLocation>
</comment>
<feature type="non-terminal residue" evidence="5">
    <location>
        <position position="1"/>
    </location>
</feature>
<organism evidence="5 6">
    <name type="scientific">Halodesulfovibrio spirochaetisodalis</name>
    <dbReference type="NCBI Taxonomy" id="1560234"/>
    <lineage>
        <taxon>Bacteria</taxon>
        <taxon>Pseudomonadati</taxon>
        <taxon>Thermodesulfobacteriota</taxon>
        <taxon>Desulfovibrionia</taxon>
        <taxon>Desulfovibrionales</taxon>
        <taxon>Desulfovibrionaceae</taxon>
        <taxon>Halodesulfovibrio</taxon>
    </lineage>
</organism>
<dbReference type="GO" id="GO:0005509">
    <property type="term" value="F:calcium ion binding"/>
    <property type="evidence" value="ECO:0007669"/>
    <property type="project" value="InterPro"/>
</dbReference>
<dbReference type="GO" id="GO:0005576">
    <property type="term" value="C:extracellular region"/>
    <property type="evidence" value="ECO:0007669"/>
    <property type="project" value="UniProtKB-SubCell"/>
</dbReference>
<gene>
    <name evidence="5" type="ORF">SP90_12640</name>
</gene>
<evidence type="ECO:0000256" key="2">
    <source>
        <dbReference type="ARBA" id="ARBA00022525"/>
    </source>
</evidence>
<dbReference type="SUPFAM" id="SSF51120">
    <property type="entry name" value="beta-Roll"/>
    <property type="match status" value="6"/>
</dbReference>
<name>A0A1B7XAG6_9BACT</name>
<dbReference type="InterPro" id="IPR018511">
    <property type="entry name" value="Hemolysin-typ_Ca-bd_CS"/>
</dbReference>
<dbReference type="InterPro" id="IPR001343">
    <property type="entry name" value="Hemolysn_Ca-bd"/>
</dbReference>
<dbReference type="Gene3D" id="2.150.10.10">
    <property type="entry name" value="Serralysin-like metalloprotease, C-terminal"/>
    <property type="match status" value="6"/>
</dbReference>
<dbReference type="InterPro" id="IPR050557">
    <property type="entry name" value="RTX_toxin/Mannuronan_C5-epim"/>
</dbReference>
<feature type="region of interest" description="Disordered" evidence="3">
    <location>
        <begin position="1"/>
        <end position="29"/>
    </location>
</feature>
<dbReference type="AlphaFoldDB" id="A0A1B7XAG6"/>
<evidence type="ECO:0000313" key="6">
    <source>
        <dbReference type="Proteomes" id="UP000091979"/>
    </source>
</evidence>
<dbReference type="InterPro" id="IPR010566">
    <property type="entry name" value="Haemolys_ca-bd"/>
</dbReference>
<feature type="domain" description="Haemolysin-type calcium binding-related" evidence="4">
    <location>
        <begin position="886"/>
        <end position="923"/>
    </location>
</feature>
<dbReference type="PATRIC" id="fig|1560234.3.peg.1633"/>
<evidence type="ECO:0000313" key="5">
    <source>
        <dbReference type="EMBL" id="OBQ46375.1"/>
    </source>
</evidence>
<reference evidence="5 6" key="1">
    <citation type="submission" date="2015-01" db="EMBL/GenBank/DDBJ databases">
        <title>Desulfovibrio sp. JC271 draft genome sequence.</title>
        <authorList>
            <person name="Shivani Y."/>
            <person name="Subhash Y."/>
            <person name="Sasikala C."/>
            <person name="Ramana C.V."/>
        </authorList>
    </citation>
    <scope>NUCLEOTIDE SEQUENCE [LARGE SCALE GENOMIC DNA]</scope>
    <source>
        <strain evidence="5 6">JC271</strain>
    </source>
</reference>
<keyword evidence="6" id="KW-1185">Reference proteome</keyword>
<dbReference type="InterPro" id="IPR011049">
    <property type="entry name" value="Serralysin-like_metalloprot_C"/>
</dbReference>
<feature type="domain" description="Haemolysin-type calcium binding-related" evidence="4">
    <location>
        <begin position="519"/>
        <end position="559"/>
    </location>
</feature>
<feature type="domain" description="Haemolysin-type calcium binding-related" evidence="4">
    <location>
        <begin position="702"/>
        <end position="740"/>
    </location>
</feature>
<evidence type="ECO:0000256" key="3">
    <source>
        <dbReference type="SAM" id="MobiDB-lite"/>
    </source>
</evidence>
<evidence type="ECO:0000256" key="1">
    <source>
        <dbReference type="ARBA" id="ARBA00004613"/>
    </source>
</evidence>
<dbReference type="Pfam" id="PF06594">
    <property type="entry name" value="HCBP_related"/>
    <property type="match status" value="4"/>
</dbReference>
<comment type="caution">
    <text evidence="5">The sequence shown here is derived from an EMBL/GenBank/DDBJ whole genome shotgun (WGS) entry which is preliminary data.</text>
</comment>
<dbReference type="RefSeq" id="WP_269449360.1">
    <property type="nucleotide sequence ID" value="NZ_JXMS01000025.1"/>
</dbReference>
<sequence>GEDGDDTITTTGSAYQHVQGGNGNDTIRTGSANDAIIGGADNDTIWAGEGDNSIWGGTGEDEIHSGSGNDTIDAGDDNDTIWAGDGTNTIDAGKGNDIIHAGANADTYKYSKGDGHDVIYDNESGAVTADHTLDAIRFSSDIAYNDLQFAIDGNDLLITFKNSPEDSIRIKDAATNPEHAVEKILIENRYNASQVSTYYVENAAIRHTTYSDGDDTISVPVSSKITKISAGDGNDTVTSGDSSVIIDGGAGNDTITTGSKSDVISGGTGNDTINAGGGSDTLTGGSGSDTYIFNIGDGHDTIIEASVDPTCSCVDTISFGAGITSSDIIYKVDGNDLIICIKGHDGDSIRITGALNGASHGIETITFASGTTITLNTVISCHNYTDASDTIVVPADKYVVVINAGGGNDTITGGDTVSIINGGTGNDSISTGGKDDTLTGGEGDDTINAGGGNDTITGGTGSDTLTGGSGSDTYIFNIGDGHDTIIEASVDPTCTCVDTISFGAGITSSDIIYKVDGNDLIICIKGHDGDSIRITGALNGASHGIETITFASGTSITLNTVISCHNYTDASDTIVVPADKYVVVINAGGGNDTITGGDTVSIINGGTGNDSISTGGKDDILTGGEGDDTINAGGGNDIITGGTGSDTLTGGSGSDTYIFNIGDGHDTIIEASVDPTCSCVDTISFGAGITSSDIIYKVDGNDLIICIKGHDGDSIRITGALNGTSSFGVENISFTDGTSIALTTVISCQNYTDASDTIVVPADKYVAVINAGGGNDTITGGDTASIINGGAGNDSISTGAKDDILNGGIGNDTINAGGGNDTITGGTGTDTLIGGSGSDTYIFNIGDGHDTIIEASVDPTCSCVDKIQLGVGIGIEDLRYSADGDDLIINFRGNDSDSIRIVGAKTGASAGIESICFADGTQMEISSAVTIIELTENMDFQMMPVPAQTAIINGYGGNDFINVTGATNCIVDGGSGIDQIMSTAANSILYGGADMDMLSAVNGKATFIGGTGNDTLTGGYLGDTYVFAQGDGQDIINDNVPMTCVANFDPDTIKLGNGITKNDVAFFMEGPNLIVSYGETDRVTVLGQANAKNAIETVQLASGSSLSSAEINQIVADLSNYASDHGLDFTSVEDVKNNQELMNIVTAAWDN</sequence>
<accession>A0A1B7XAG6</accession>
<feature type="compositionally biased region" description="Gly residues" evidence="3">
    <location>
        <begin position="449"/>
        <end position="461"/>
    </location>
</feature>
<dbReference type="PROSITE" id="PS00330">
    <property type="entry name" value="HEMOLYSIN_CALCIUM"/>
    <property type="match status" value="7"/>
</dbReference>
<evidence type="ECO:0000259" key="4">
    <source>
        <dbReference type="Pfam" id="PF06594"/>
    </source>
</evidence>
<dbReference type="PRINTS" id="PR00313">
    <property type="entry name" value="CABNDNGRPT"/>
</dbReference>